<comment type="caution">
    <text evidence="3">Lacks conserved residue(s) required for the propagation of feature annotation.</text>
</comment>
<evidence type="ECO:0000256" key="1">
    <source>
        <dbReference type="ARBA" id="ARBA00001968"/>
    </source>
</evidence>
<dbReference type="EC" id="3.6.1.9" evidence="3"/>
<dbReference type="CDD" id="cd00555">
    <property type="entry name" value="Maf"/>
    <property type="match status" value="1"/>
</dbReference>
<comment type="catalytic activity">
    <reaction evidence="3">
        <text>dTTP + H2O = dTMP + diphosphate + H(+)</text>
        <dbReference type="Rhea" id="RHEA:28534"/>
        <dbReference type="ChEBI" id="CHEBI:15377"/>
        <dbReference type="ChEBI" id="CHEBI:15378"/>
        <dbReference type="ChEBI" id="CHEBI:33019"/>
        <dbReference type="ChEBI" id="CHEBI:37568"/>
        <dbReference type="ChEBI" id="CHEBI:63528"/>
        <dbReference type="EC" id="3.6.1.9"/>
    </reaction>
</comment>
<protein>
    <recommendedName>
        <fullName evidence="3">dTTP/UTP pyrophosphatase</fullName>
        <shortName evidence="3">dTTPase/UTPase</shortName>
        <ecNumber evidence="3">3.6.1.9</ecNumber>
    </recommendedName>
    <alternativeName>
        <fullName evidence="3">Nucleoside triphosphate pyrophosphatase</fullName>
    </alternativeName>
    <alternativeName>
        <fullName evidence="3">Nucleotide pyrophosphatase</fullName>
        <shortName evidence="3">Nucleotide PPase</shortName>
    </alternativeName>
</protein>
<evidence type="ECO:0000256" key="2">
    <source>
        <dbReference type="ARBA" id="ARBA00022801"/>
    </source>
</evidence>
<comment type="subcellular location">
    <subcellularLocation>
        <location evidence="3">Cytoplasm</location>
    </subcellularLocation>
</comment>
<feature type="site" description="Important for substrate specificity" evidence="3">
    <location>
        <position position="159"/>
    </location>
</feature>
<evidence type="ECO:0000313" key="4">
    <source>
        <dbReference type="EMBL" id="MDM8274405.1"/>
    </source>
</evidence>
<keyword evidence="2 3" id="KW-0378">Hydrolase</keyword>
<comment type="catalytic activity">
    <reaction evidence="3">
        <text>UTP + H2O = UMP + diphosphate + H(+)</text>
        <dbReference type="Rhea" id="RHEA:29395"/>
        <dbReference type="ChEBI" id="CHEBI:15377"/>
        <dbReference type="ChEBI" id="CHEBI:15378"/>
        <dbReference type="ChEBI" id="CHEBI:33019"/>
        <dbReference type="ChEBI" id="CHEBI:46398"/>
        <dbReference type="ChEBI" id="CHEBI:57865"/>
        <dbReference type="EC" id="3.6.1.9"/>
    </reaction>
</comment>
<comment type="cofactor">
    <cofactor evidence="1 3">
        <name>a divalent metal cation</name>
        <dbReference type="ChEBI" id="CHEBI:60240"/>
    </cofactor>
</comment>
<dbReference type="PIRSF" id="PIRSF006305">
    <property type="entry name" value="Maf"/>
    <property type="match status" value="1"/>
</dbReference>
<evidence type="ECO:0000313" key="5">
    <source>
        <dbReference type="Proteomes" id="UP001529421"/>
    </source>
</evidence>
<dbReference type="GO" id="GO:0016787">
    <property type="term" value="F:hydrolase activity"/>
    <property type="evidence" value="ECO:0007669"/>
    <property type="project" value="UniProtKB-KW"/>
</dbReference>
<evidence type="ECO:0000256" key="3">
    <source>
        <dbReference type="HAMAP-Rule" id="MF_00528"/>
    </source>
</evidence>
<reference evidence="5" key="1">
    <citation type="submission" date="2023-06" db="EMBL/GenBank/DDBJ databases">
        <title>Identification and characterization of horizontal gene transfer across gut microbiota members of farm animals based on homology search.</title>
        <authorList>
            <person name="Zeman M."/>
            <person name="Kubasova T."/>
            <person name="Jahodarova E."/>
            <person name="Nykrynova M."/>
            <person name="Rychlik I."/>
        </authorList>
    </citation>
    <scope>NUCLEOTIDE SEQUENCE [LARGE SCALE GENOMIC DNA]</scope>
    <source>
        <strain evidence="5">154_Feed</strain>
    </source>
</reference>
<dbReference type="PANTHER" id="PTHR43213">
    <property type="entry name" value="BIFUNCTIONAL DTTP/UTP PYROPHOSPHATASE/METHYLTRANSFERASE PROTEIN-RELATED"/>
    <property type="match status" value="1"/>
</dbReference>
<sequence>MILASQSPRRIELMREAGYDVVVEPADIDETPLPDEGPRELVGRLAVSKAMAVAAQHGHEDELVVAADTIVTIDGEILGKPADADDACHMLRHLSGRTHQVMTGACVVRAGDAAEAGEAAARRFVEVTDVAFYPLIDEEIRRYVDSGEPLDKAGAYGIQGVGGRMLVKKIDGDYYNVVGLPIARLARLIDEMLNEAR</sequence>
<dbReference type="InterPro" id="IPR029001">
    <property type="entry name" value="ITPase-like_fam"/>
</dbReference>
<dbReference type="HAMAP" id="MF_00528">
    <property type="entry name" value="Maf"/>
    <property type="match status" value="1"/>
</dbReference>
<organism evidence="4 5">
    <name type="scientific">Enorma phocaeensis</name>
    <dbReference type="NCBI Taxonomy" id="1871019"/>
    <lineage>
        <taxon>Bacteria</taxon>
        <taxon>Bacillati</taxon>
        <taxon>Actinomycetota</taxon>
        <taxon>Coriobacteriia</taxon>
        <taxon>Coriobacteriales</taxon>
        <taxon>Coriobacteriaceae</taxon>
        <taxon>Enorma</taxon>
    </lineage>
</organism>
<feature type="active site" description="Proton acceptor" evidence="3">
    <location>
        <position position="68"/>
    </location>
</feature>
<dbReference type="EMBL" id="JAUDDZ010000002">
    <property type="protein sequence ID" value="MDM8274405.1"/>
    <property type="molecule type" value="Genomic_DNA"/>
</dbReference>
<comment type="caution">
    <text evidence="4">The sequence shown here is derived from an EMBL/GenBank/DDBJ whole genome shotgun (WGS) entry which is preliminary data.</text>
</comment>
<dbReference type="RefSeq" id="WP_289544372.1">
    <property type="nucleotide sequence ID" value="NZ_JAUDDZ010000002.1"/>
</dbReference>
<dbReference type="InterPro" id="IPR003697">
    <property type="entry name" value="Maf-like"/>
</dbReference>
<comment type="function">
    <text evidence="3">Nucleoside triphosphate pyrophosphatase that hydrolyzes dTTP and UTP. May have a dual role in cell division arrest and in preventing the incorporation of modified nucleotides into cellular nucleic acids.</text>
</comment>
<dbReference type="NCBIfam" id="TIGR00172">
    <property type="entry name" value="maf"/>
    <property type="match status" value="1"/>
</dbReference>
<keyword evidence="3" id="KW-0963">Cytoplasm</keyword>
<keyword evidence="5" id="KW-1185">Reference proteome</keyword>
<feature type="site" description="Important for substrate specificity" evidence="3">
    <location>
        <position position="69"/>
    </location>
</feature>
<dbReference type="SUPFAM" id="SSF52972">
    <property type="entry name" value="ITPase-like"/>
    <property type="match status" value="1"/>
</dbReference>
<proteinExistence type="inferred from homology"/>
<dbReference type="Pfam" id="PF02545">
    <property type="entry name" value="Maf"/>
    <property type="match status" value="1"/>
</dbReference>
<keyword evidence="3" id="KW-0546">Nucleotide metabolism</keyword>
<feature type="site" description="Important for substrate specificity" evidence="3">
    <location>
        <position position="9"/>
    </location>
</feature>
<name>A0ABT7V7D7_9ACTN</name>
<comment type="similarity">
    <text evidence="3">Belongs to the Maf family. YhdE subfamily.</text>
</comment>
<dbReference type="Gene3D" id="3.90.950.10">
    <property type="match status" value="1"/>
</dbReference>
<dbReference type="PANTHER" id="PTHR43213:SF5">
    <property type="entry name" value="BIFUNCTIONAL DTTP_UTP PYROPHOSPHATASE_METHYLTRANSFERASE PROTEIN-RELATED"/>
    <property type="match status" value="1"/>
</dbReference>
<reference evidence="4 5" key="2">
    <citation type="submission" date="2023-06" db="EMBL/GenBank/DDBJ databases">
        <authorList>
            <person name="Zeman M."/>
            <person name="Kubasova T."/>
            <person name="Jahodarova E."/>
            <person name="Nykrynova M."/>
            <person name="Rychlik I."/>
        </authorList>
    </citation>
    <scope>NUCLEOTIDE SEQUENCE [LARGE SCALE GENOMIC DNA]</scope>
    <source>
        <strain evidence="4 5">154_Feed</strain>
    </source>
</reference>
<dbReference type="Proteomes" id="UP001529421">
    <property type="component" value="Unassembled WGS sequence"/>
</dbReference>
<accession>A0ABT7V7D7</accession>
<gene>
    <name evidence="4" type="ORF">QUW28_02655</name>
</gene>